<dbReference type="GO" id="GO:0016758">
    <property type="term" value="F:hexosyltransferase activity"/>
    <property type="evidence" value="ECO:0007669"/>
    <property type="project" value="TreeGrafter"/>
</dbReference>
<evidence type="ECO:0000313" key="3">
    <source>
        <dbReference type="EMBL" id="KQC85734.1"/>
    </source>
</evidence>
<keyword evidence="1" id="KW-0328">Glycosyltransferase</keyword>
<dbReference type="PANTHER" id="PTHR34136">
    <property type="match status" value="1"/>
</dbReference>
<protein>
    <submittedName>
        <fullName evidence="3">Uncharacterized protein</fullName>
    </submittedName>
</protein>
<organism evidence="3 4">
    <name type="scientific">Butyribacter intestini</name>
    <dbReference type="NCBI Taxonomy" id="1703332"/>
    <lineage>
        <taxon>Bacteria</taxon>
        <taxon>Bacillati</taxon>
        <taxon>Bacillota</taxon>
        <taxon>Clostridia</taxon>
        <taxon>Lachnospirales</taxon>
        <taxon>Lachnospiraceae</taxon>
        <taxon>Butyribacter</taxon>
    </lineage>
</organism>
<keyword evidence="4" id="KW-1185">Reference proteome</keyword>
<gene>
    <name evidence="3" type="ORF">APZ18_00555</name>
</gene>
<proteinExistence type="predicted"/>
<dbReference type="EMBL" id="LLKB01000001">
    <property type="protein sequence ID" value="KQC85734.1"/>
    <property type="molecule type" value="Genomic_DNA"/>
</dbReference>
<dbReference type="PANTHER" id="PTHR34136:SF1">
    <property type="entry name" value="UDP-N-ACETYL-D-MANNOSAMINURONIC ACID TRANSFERASE"/>
    <property type="match status" value="1"/>
</dbReference>
<reference evidence="3 4" key="1">
    <citation type="submission" date="2015-10" db="EMBL/GenBank/DDBJ databases">
        <title>Butyribacter intestini gen. nov., sp. nov., a butyric acid-producing bacterium of the family Lachnospiraceae isolated from the human faeces.</title>
        <authorList>
            <person name="Zou Y."/>
            <person name="Xue W."/>
            <person name="Luo G."/>
            <person name="Lv M."/>
        </authorList>
    </citation>
    <scope>NUCLEOTIDE SEQUENCE [LARGE SCALE GENOMIC DNA]</scope>
    <source>
        <strain evidence="3 4">TF01-11</strain>
    </source>
</reference>
<dbReference type="RefSeq" id="WP_022014256.1">
    <property type="nucleotide sequence ID" value="NZ_DBGBTA010000242.1"/>
</dbReference>
<keyword evidence="2" id="KW-0808">Transferase</keyword>
<evidence type="ECO:0000313" key="4">
    <source>
        <dbReference type="Proteomes" id="UP000050833"/>
    </source>
</evidence>
<dbReference type="Proteomes" id="UP000050833">
    <property type="component" value="Unassembled WGS sequence"/>
</dbReference>
<dbReference type="InterPro" id="IPR004629">
    <property type="entry name" value="WecG_TagA_CpsF"/>
</dbReference>
<sequence>MIKADKFVKFIDRMKGMVKNMQSSVKIMGIDIDMLSNDVFIEKINEYLKDDKMDVILFASADMINHAAEDDKYHEIIDKAELFLPGEEALLTNYKVDMLEAGGMVVSCKSFGVMLENLWKQDRVIYIVADSEEDVENLRNYCKKNQPELKVAGDCVYSEEIEDAAIVNEINSCTPDILLVDLESSIQEKWIIEHVKLLNAKICIAIGGVAGIIMAEEKKVPVWIEKIGLTKLYEKFAIERIPQKFMKAKFFSKRIDRYNTKNDQ</sequence>
<comment type="caution">
    <text evidence="3">The sequence shown here is derived from an EMBL/GenBank/DDBJ whole genome shotgun (WGS) entry which is preliminary data.</text>
</comment>
<dbReference type="AlphaFoldDB" id="A0AAW3JU91"/>
<accession>A0AAW3JU91</accession>
<dbReference type="Pfam" id="PF03808">
    <property type="entry name" value="Glyco_tran_WecG"/>
    <property type="match status" value="1"/>
</dbReference>
<name>A0AAW3JU91_9FIRM</name>
<evidence type="ECO:0000256" key="2">
    <source>
        <dbReference type="ARBA" id="ARBA00022679"/>
    </source>
</evidence>
<evidence type="ECO:0000256" key="1">
    <source>
        <dbReference type="ARBA" id="ARBA00022676"/>
    </source>
</evidence>